<comment type="caution">
    <text evidence="2">The sequence shown here is derived from an EMBL/GenBank/DDBJ whole genome shotgun (WGS) entry which is preliminary data.</text>
</comment>
<evidence type="ECO:0000256" key="1">
    <source>
        <dbReference type="SAM" id="MobiDB-lite"/>
    </source>
</evidence>
<feature type="region of interest" description="Disordered" evidence="1">
    <location>
        <begin position="1"/>
        <end position="26"/>
    </location>
</feature>
<evidence type="ECO:0000313" key="2">
    <source>
        <dbReference type="EMBL" id="KAA6348510.1"/>
    </source>
</evidence>
<accession>A0A5J4STC0</accession>
<name>A0A5J4STC0_9ZZZZ</name>
<gene>
    <name evidence="2" type="ORF">EZS27_004004</name>
    <name evidence="3" type="ORF">EZS27_004046</name>
</gene>
<evidence type="ECO:0000313" key="3">
    <source>
        <dbReference type="EMBL" id="KAA6348552.1"/>
    </source>
</evidence>
<dbReference type="EMBL" id="SNRY01000066">
    <property type="protein sequence ID" value="KAA6348510.1"/>
    <property type="molecule type" value="Genomic_DNA"/>
</dbReference>
<organism evidence="2">
    <name type="scientific">termite gut metagenome</name>
    <dbReference type="NCBI Taxonomy" id="433724"/>
    <lineage>
        <taxon>unclassified sequences</taxon>
        <taxon>metagenomes</taxon>
        <taxon>organismal metagenomes</taxon>
    </lineage>
</organism>
<reference evidence="2" key="1">
    <citation type="submission" date="2019-03" db="EMBL/GenBank/DDBJ databases">
        <title>Single cell metagenomics reveals metabolic interactions within the superorganism composed of flagellate Streblomastix strix and complex community of Bacteroidetes bacteria on its surface.</title>
        <authorList>
            <person name="Treitli S.C."/>
            <person name="Kolisko M."/>
            <person name="Husnik F."/>
            <person name="Keeling P."/>
            <person name="Hampl V."/>
        </authorList>
    </citation>
    <scope>NUCLEOTIDE SEQUENCE</scope>
    <source>
        <strain evidence="2">STM</strain>
    </source>
</reference>
<protein>
    <submittedName>
        <fullName evidence="2">Uncharacterized protein</fullName>
    </submittedName>
</protein>
<feature type="compositionally biased region" description="Basic and acidic residues" evidence="1">
    <location>
        <begin position="1"/>
        <end position="17"/>
    </location>
</feature>
<sequence>MKKKSNFEPKFYADKSGQKQSKQTLSSALQIVPHKAKVRDNTLNLNKLKRLVHIPPLPQITLITSKLQD</sequence>
<dbReference type="AlphaFoldDB" id="A0A5J4STC0"/>
<dbReference type="EMBL" id="SNRY01000066">
    <property type="protein sequence ID" value="KAA6348552.1"/>
    <property type="molecule type" value="Genomic_DNA"/>
</dbReference>
<proteinExistence type="predicted"/>